<proteinExistence type="inferred from homology"/>
<feature type="domain" description="Exocyst complex subunit Exo70 C-terminal" evidence="4">
    <location>
        <begin position="3"/>
        <end position="142"/>
    </location>
</feature>
<evidence type="ECO:0000256" key="2">
    <source>
        <dbReference type="ARBA" id="ARBA00022448"/>
    </source>
</evidence>
<reference evidence="5" key="1">
    <citation type="submission" date="2020-10" db="EMBL/GenBank/DDBJ databases">
        <authorList>
            <person name="Han B."/>
            <person name="Lu T."/>
            <person name="Zhao Q."/>
            <person name="Huang X."/>
            <person name="Zhao Y."/>
        </authorList>
    </citation>
    <scope>NUCLEOTIDE SEQUENCE</scope>
</reference>
<name>A0A811QE23_9POAL</name>
<dbReference type="GO" id="GO:0006887">
    <property type="term" value="P:exocytosis"/>
    <property type="evidence" value="ECO:0007669"/>
    <property type="project" value="UniProtKB-KW"/>
</dbReference>
<dbReference type="InterPro" id="IPR016159">
    <property type="entry name" value="Cullin_repeat-like_dom_sf"/>
</dbReference>
<evidence type="ECO:0000313" key="5">
    <source>
        <dbReference type="EMBL" id="CAD6256617.1"/>
    </source>
</evidence>
<comment type="function">
    <text evidence="3">Component of the exocyst complex.</text>
</comment>
<keyword evidence="2 3" id="KW-0813">Transport</keyword>
<sequence>MSSYLEEKLTNKPESFTDESLKSLFLLNNSYFIWQQVESITRVEGYMESYLQVSWASVLSCLFNPMPPFYRRVKAFPLTKFESVFRKTYAAQKLWKVPDPELMKRLRKAITEKIMTGYTKFIEDNNVTTPKFIPQELEGMLQELFEG</sequence>
<dbReference type="InterPro" id="IPR046364">
    <property type="entry name" value="Exo70_C"/>
</dbReference>
<evidence type="ECO:0000259" key="4">
    <source>
        <dbReference type="Pfam" id="PF03081"/>
    </source>
</evidence>
<dbReference type="PANTHER" id="PTHR12542">
    <property type="entry name" value="EXOCYST COMPLEX PROTEIN EXO70"/>
    <property type="match status" value="1"/>
</dbReference>
<keyword evidence="6" id="KW-1185">Reference proteome</keyword>
<dbReference type="PANTHER" id="PTHR12542:SF170">
    <property type="entry name" value="EXOCYST SUBUNIT EXO70 FAMILY PROTEIN"/>
    <property type="match status" value="1"/>
</dbReference>
<organism evidence="5 6">
    <name type="scientific">Miscanthus lutarioriparius</name>
    <dbReference type="NCBI Taxonomy" id="422564"/>
    <lineage>
        <taxon>Eukaryota</taxon>
        <taxon>Viridiplantae</taxon>
        <taxon>Streptophyta</taxon>
        <taxon>Embryophyta</taxon>
        <taxon>Tracheophyta</taxon>
        <taxon>Spermatophyta</taxon>
        <taxon>Magnoliopsida</taxon>
        <taxon>Liliopsida</taxon>
        <taxon>Poales</taxon>
        <taxon>Poaceae</taxon>
        <taxon>PACMAD clade</taxon>
        <taxon>Panicoideae</taxon>
        <taxon>Andropogonodae</taxon>
        <taxon>Andropogoneae</taxon>
        <taxon>Saccharinae</taxon>
        <taxon>Miscanthus</taxon>
    </lineage>
</organism>
<dbReference type="GO" id="GO:0015031">
    <property type="term" value="P:protein transport"/>
    <property type="evidence" value="ECO:0007669"/>
    <property type="project" value="UniProtKB-KW"/>
</dbReference>
<keyword evidence="3" id="KW-0653">Protein transport</keyword>
<comment type="similarity">
    <text evidence="1 3">Belongs to the EXO70 family.</text>
</comment>
<dbReference type="OrthoDB" id="695308at2759"/>
<dbReference type="Proteomes" id="UP000604825">
    <property type="component" value="Unassembled WGS sequence"/>
</dbReference>
<evidence type="ECO:0000256" key="3">
    <source>
        <dbReference type="RuleBase" id="RU365026"/>
    </source>
</evidence>
<comment type="caution">
    <text evidence="5">The sequence shown here is derived from an EMBL/GenBank/DDBJ whole genome shotgun (WGS) entry which is preliminary data.</text>
</comment>
<dbReference type="InterPro" id="IPR004140">
    <property type="entry name" value="Exo70"/>
</dbReference>
<evidence type="ECO:0000313" key="6">
    <source>
        <dbReference type="Proteomes" id="UP000604825"/>
    </source>
</evidence>
<gene>
    <name evidence="5" type="ORF">NCGR_LOCUS40121</name>
</gene>
<dbReference type="EMBL" id="CAJGYO010000010">
    <property type="protein sequence ID" value="CAD6256617.1"/>
    <property type="molecule type" value="Genomic_DNA"/>
</dbReference>
<accession>A0A811QE23</accession>
<dbReference type="GO" id="GO:0005546">
    <property type="term" value="F:phosphatidylinositol-4,5-bisphosphate binding"/>
    <property type="evidence" value="ECO:0007669"/>
    <property type="project" value="InterPro"/>
</dbReference>
<dbReference type="Pfam" id="PF03081">
    <property type="entry name" value="Exo70_C"/>
    <property type="match status" value="1"/>
</dbReference>
<dbReference type="SUPFAM" id="SSF74788">
    <property type="entry name" value="Cullin repeat-like"/>
    <property type="match status" value="1"/>
</dbReference>
<evidence type="ECO:0000256" key="1">
    <source>
        <dbReference type="ARBA" id="ARBA00006756"/>
    </source>
</evidence>
<dbReference type="AlphaFoldDB" id="A0A811QE23"/>
<protein>
    <recommendedName>
        <fullName evidence="3">Exocyst subunit Exo70 family protein</fullName>
    </recommendedName>
</protein>
<keyword evidence="3" id="KW-0268">Exocytosis</keyword>
<dbReference type="Gene3D" id="1.20.1280.170">
    <property type="entry name" value="Exocyst complex component Exo70"/>
    <property type="match status" value="1"/>
</dbReference>
<dbReference type="GO" id="GO:0000145">
    <property type="term" value="C:exocyst"/>
    <property type="evidence" value="ECO:0007669"/>
    <property type="project" value="InterPro"/>
</dbReference>